<organism evidence="2 3">
    <name type="scientific">Rubrobacter tropicus</name>
    <dbReference type="NCBI Taxonomy" id="2653851"/>
    <lineage>
        <taxon>Bacteria</taxon>
        <taxon>Bacillati</taxon>
        <taxon>Actinomycetota</taxon>
        <taxon>Rubrobacteria</taxon>
        <taxon>Rubrobacterales</taxon>
        <taxon>Rubrobacteraceae</taxon>
        <taxon>Rubrobacter</taxon>
    </lineage>
</organism>
<dbReference type="EMBL" id="CP045119">
    <property type="protein sequence ID" value="QIN84277.1"/>
    <property type="molecule type" value="Genomic_DNA"/>
</dbReference>
<dbReference type="AlphaFoldDB" id="A0A6G8QDE5"/>
<name>A0A6G8QDE5_9ACTN</name>
<evidence type="ECO:0000313" key="2">
    <source>
        <dbReference type="EMBL" id="QIN84277.1"/>
    </source>
</evidence>
<sequence>MARLKRRRQALYATGVSCRGLLWHSGTSKGPTRSRCAPRPPGALKSGVAQKIVRVLSGDRPRSPVNEPAGRGPDG</sequence>
<reference evidence="2 3" key="1">
    <citation type="submission" date="2019-10" db="EMBL/GenBank/DDBJ databases">
        <title>Rubrobacter sp nov SCSIO 52090 isolated from a deep-sea sediment in the South China Sea.</title>
        <authorList>
            <person name="Chen R.W."/>
        </authorList>
    </citation>
    <scope>NUCLEOTIDE SEQUENCE [LARGE SCALE GENOMIC DNA]</scope>
    <source>
        <strain evidence="2 3">SCSIO 52909</strain>
    </source>
</reference>
<evidence type="ECO:0000256" key="1">
    <source>
        <dbReference type="SAM" id="MobiDB-lite"/>
    </source>
</evidence>
<protein>
    <submittedName>
        <fullName evidence="2">Uncharacterized protein</fullName>
    </submittedName>
</protein>
<dbReference type="RefSeq" id="WP_166178297.1">
    <property type="nucleotide sequence ID" value="NZ_CP045119.1"/>
</dbReference>
<feature type="region of interest" description="Disordered" evidence="1">
    <location>
        <begin position="23"/>
        <end position="75"/>
    </location>
</feature>
<dbReference type="Proteomes" id="UP000501452">
    <property type="component" value="Chromosome"/>
</dbReference>
<proteinExistence type="predicted"/>
<dbReference type="KEGG" id="rub:GBA63_17685"/>
<keyword evidence="3" id="KW-1185">Reference proteome</keyword>
<evidence type="ECO:0000313" key="3">
    <source>
        <dbReference type="Proteomes" id="UP000501452"/>
    </source>
</evidence>
<gene>
    <name evidence="2" type="ORF">GBA63_17685</name>
</gene>
<accession>A0A6G8QDE5</accession>